<comment type="catalytic activity">
    <reaction evidence="1">
        <text>ATP + protein L-histidine = ADP + protein N-phospho-L-histidine.</text>
        <dbReference type="EC" id="2.7.13.3"/>
    </reaction>
</comment>
<feature type="transmembrane region" description="Helical" evidence="13">
    <location>
        <begin position="315"/>
        <end position="338"/>
    </location>
</feature>
<sequence length="1153" mass="126662">MPDHPIPDHQLSDWLLFLFSIGYIGLLFLLAYLGDKKIIVFRGQWRGIIYALSLTVYCSSWSFLGTAAQASTDPLAHLPIYLGPILLFLFAWPLIQRMIRVSHKLRITSIADLIAARFGKSQPVAMLVTVVALFGTTPYIALQIKAIVQSWLTVAPDSASPQFAALVVVSLLAGFTLAFGLRNISVTERHPGLMLAIAFESLLKLGAFIIVGGIAIFLLLDSPSIDVQRVAQQSIDNIDLSAQLPSFMASLVMVMAAFLCLPRQFQVMVVECRSPRDTRSSRWLFPLYLLVFALFAIPIGLAGKALLSSNVAPDSYALLLPSVIGADNLIILSFLGTISAASSMVIVSVLALVTMISNELLMPLLFRRGDDSRNDSFNQFSSGLLNLRRSLIVAVIVLGYFAYYLSPPDTLATLGNMAFGALAQLAPALLAAFYWPKANRTGVTLGLILGLGCWLTLLVFPHFGWIEIPKDPMGIATDSAASVTLLSLMLNVFGLWLGSQISRPNVIERIQIGQFLEHHEATGDTPKHKQVTRRELQALAARFIGERKALQSFADLKLQLPAEQLKQPQVWLNHTERLLAGVMGSSSASLLLNSLIEGRELLVDDVARFVEDASSERLQFSQAMLQGAIDNAGEGISVIDEHLRLVAWNQRYIDLFNYPDELLKVGQPVEKLIRFNAERGFCGDGDIEQQIKKRLYHLSQRTPHTSERQLPNGRVIRIQGNPMPNSGFVMTFSDITDFRRAENFLKAANEVLEQRVQARTSQLESANQELAQQKKIAERAHTNKSQYMRAVSHDLMQPLEAARLFASALQERHTLSEDQLELMTKLTQSLGNASVLLQDLVEVAQIESGKLKPQLSCTSLVDLLSSLVTEFSALACKYQIDFRHVPSQLSVTTDAKMLRRILQNLLGNAFRYAHGGKVLLGVRRQGKQLQIQVIDNGPGIEKELQSSIFEPFTRVQQQNTTLADSGLGLGLSIAKGMAGLMKHTITLRSQPQQGCCFAITVPICSKQTPSQMATAVPSTSVADLLAGATVLCVDNEPAVLQGMTALLEGWGCHVLQADNPKQAIALASEQTPQLMLVDYQLEAEMDGLSLMDQIRLHTDVIVPGVLITAAGEPGLAQRAEKMGYHFMRKMIKPAKLRALVSRLLVVSHDDAST</sequence>
<dbReference type="PROSITE" id="PS50110">
    <property type="entry name" value="RESPONSE_REGULATORY"/>
    <property type="match status" value="1"/>
</dbReference>
<dbReference type="Gene3D" id="3.30.565.10">
    <property type="entry name" value="Histidine kinase-like ATPase, C-terminal domain"/>
    <property type="match status" value="1"/>
</dbReference>
<reference evidence="17" key="1">
    <citation type="submission" date="2019-02" db="EMBL/GenBank/DDBJ databases">
        <title>Draft genome sequence of Muricauda sp. 176CP4-71.</title>
        <authorList>
            <person name="Park J.-S."/>
        </authorList>
    </citation>
    <scope>NUCLEOTIDE SEQUENCE [LARGE SCALE GENOMIC DNA]</scope>
    <source>
        <strain evidence="17">176GS2-150</strain>
    </source>
</reference>
<accession>A0ABY1WM15</accession>
<dbReference type="InterPro" id="IPR003661">
    <property type="entry name" value="HisK_dim/P_dom"/>
</dbReference>
<evidence type="ECO:0000259" key="15">
    <source>
        <dbReference type="PROSITE" id="PS50110"/>
    </source>
</evidence>
<keyword evidence="5 11" id="KW-0597">Phosphoprotein</keyword>
<dbReference type="CDD" id="cd00156">
    <property type="entry name" value="REC"/>
    <property type="match status" value="1"/>
</dbReference>
<dbReference type="Pfam" id="PF00512">
    <property type="entry name" value="HisKA"/>
    <property type="match status" value="1"/>
</dbReference>
<dbReference type="PANTHER" id="PTHR43047">
    <property type="entry name" value="TWO-COMPONENT HISTIDINE PROTEIN KINASE"/>
    <property type="match status" value="1"/>
</dbReference>
<dbReference type="InterPro" id="IPR001734">
    <property type="entry name" value="Na/solute_symporter"/>
</dbReference>
<protein>
    <recommendedName>
        <fullName evidence="4">histidine kinase</fullName>
        <ecNumber evidence="4">2.7.13.3</ecNumber>
    </recommendedName>
</protein>
<dbReference type="RefSeq" id="WP_130567454.1">
    <property type="nucleotide sequence ID" value="NZ_SHLY01000006.1"/>
</dbReference>
<feature type="transmembrane region" description="Helical" evidence="13">
    <location>
        <begin position="193"/>
        <end position="220"/>
    </location>
</feature>
<evidence type="ECO:0000313" key="16">
    <source>
        <dbReference type="EMBL" id="TAA42617.1"/>
    </source>
</evidence>
<dbReference type="SUPFAM" id="SSF55785">
    <property type="entry name" value="PYP-like sensor domain (PAS domain)"/>
    <property type="match status" value="1"/>
</dbReference>
<dbReference type="SUPFAM" id="SSF47384">
    <property type="entry name" value="Homodimeric domain of signal transducing histidine kinase"/>
    <property type="match status" value="1"/>
</dbReference>
<dbReference type="CDD" id="cd10322">
    <property type="entry name" value="SLC5sbd"/>
    <property type="match status" value="1"/>
</dbReference>
<feature type="modified residue" description="4-aspartylphosphate" evidence="11">
    <location>
        <position position="1078"/>
    </location>
</feature>
<name>A0ABY1WM15_9GAMM</name>
<dbReference type="Proteomes" id="UP000292544">
    <property type="component" value="Unassembled WGS sequence"/>
</dbReference>
<dbReference type="InterPro" id="IPR001789">
    <property type="entry name" value="Sig_transdc_resp-reg_receiver"/>
</dbReference>
<evidence type="ECO:0000256" key="3">
    <source>
        <dbReference type="ARBA" id="ARBA00006434"/>
    </source>
</evidence>
<dbReference type="PRINTS" id="PR00344">
    <property type="entry name" value="BCTRLSENSOR"/>
</dbReference>
<dbReference type="InterPro" id="IPR035965">
    <property type="entry name" value="PAS-like_dom_sf"/>
</dbReference>
<keyword evidence="7 13" id="KW-0812">Transmembrane</keyword>
<evidence type="ECO:0000256" key="11">
    <source>
        <dbReference type="PROSITE-ProRule" id="PRU00169"/>
    </source>
</evidence>
<keyword evidence="6" id="KW-0808">Transferase</keyword>
<keyword evidence="8 16" id="KW-0418">Kinase</keyword>
<dbReference type="CDD" id="cd00130">
    <property type="entry name" value="PAS"/>
    <property type="match status" value="1"/>
</dbReference>
<feature type="transmembrane region" description="Helical" evidence="13">
    <location>
        <begin position="76"/>
        <end position="95"/>
    </location>
</feature>
<evidence type="ECO:0000256" key="13">
    <source>
        <dbReference type="SAM" id="Phobius"/>
    </source>
</evidence>
<evidence type="ECO:0000313" key="17">
    <source>
        <dbReference type="Proteomes" id="UP000292544"/>
    </source>
</evidence>
<dbReference type="SUPFAM" id="SSF52172">
    <property type="entry name" value="CheY-like"/>
    <property type="match status" value="1"/>
</dbReference>
<dbReference type="SMART" id="SM00388">
    <property type="entry name" value="HisKA"/>
    <property type="match status" value="1"/>
</dbReference>
<evidence type="ECO:0000256" key="12">
    <source>
        <dbReference type="SAM" id="Coils"/>
    </source>
</evidence>
<evidence type="ECO:0000256" key="2">
    <source>
        <dbReference type="ARBA" id="ARBA00004141"/>
    </source>
</evidence>
<dbReference type="SMART" id="SM00387">
    <property type="entry name" value="HATPase_c"/>
    <property type="match status" value="1"/>
</dbReference>
<organism evidence="16 17">
    <name type="scientific">Corallincola spongiicola</name>
    <dbReference type="NCBI Taxonomy" id="2520508"/>
    <lineage>
        <taxon>Bacteria</taxon>
        <taxon>Pseudomonadati</taxon>
        <taxon>Pseudomonadota</taxon>
        <taxon>Gammaproteobacteria</taxon>
        <taxon>Alteromonadales</taxon>
        <taxon>Psychromonadaceae</taxon>
        <taxon>Corallincola</taxon>
    </lineage>
</organism>
<evidence type="ECO:0000256" key="10">
    <source>
        <dbReference type="ARBA" id="ARBA00023136"/>
    </source>
</evidence>
<dbReference type="InterPro" id="IPR036890">
    <property type="entry name" value="HATPase_C_sf"/>
</dbReference>
<dbReference type="Pfam" id="PF02518">
    <property type="entry name" value="HATPase_c"/>
    <property type="match status" value="1"/>
</dbReference>
<keyword evidence="9 13" id="KW-1133">Transmembrane helix</keyword>
<dbReference type="EMBL" id="SHLY01000006">
    <property type="protein sequence ID" value="TAA42617.1"/>
    <property type="molecule type" value="Genomic_DNA"/>
</dbReference>
<feature type="transmembrane region" description="Helical" evidence="13">
    <location>
        <begin position="14"/>
        <end position="33"/>
    </location>
</feature>
<dbReference type="InterPro" id="IPR003594">
    <property type="entry name" value="HATPase_dom"/>
</dbReference>
<dbReference type="CDD" id="cd00082">
    <property type="entry name" value="HisKA"/>
    <property type="match status" value="1"/>
</dbReference>
<feature type="transmembrane region" description="Helical" evidence="13">
    <location>
        <begin position="162"/>
        <end position="181"/>
    </location>
</feature>
<dbReference type="Gene3D" id="3.30.450.20">
    <property type="entry name" value="PAS domain"/>
    <property type="match status" value="1"/>
</dbReference>
<feature type="transmembrane region" description="Helical" evidence="13">
    <location>
        <begin position="417"/>
        <end position="436"/>
    </location>
</feature>
<dbReference type="InterPro" id="IPR004358">
    <property type="entry name" value="Sig_transdc_His_kin-like_C"/>
</dbReference>
<dbReference type="PANTHER" id="PTHR43047:SF9">
    <property type="entry name" value="HISTIDINE KINASE"/>
    <property type="match status" value="1"/>
</dbReference>
<comment type="similarity">
    <text evidence="3">Belongs to the sodium:solute symporter (SSF) (TC 2.A.21) family.</text>
</comment>
<dbReference type="SUPFAM" id="SSF55874">
    <property type="entry name" value="ATPase domain of HSP90 chaperone/DNA topoisomerase II/histidine kinase"/>
    <property type="match status" value="1"/>
</dbReference>
<keyword evidence="12" id="KW-0175">Coiled coil</keyword>
<feature type="transmembrane region" description="Helical" evidence="13">
    <location>
        <begin position="240"/>
        <end position="262"/>
    </location>
</feature>
<dbReference type="PROSITE" id="PS50109">
    <property type="entry name" value="HIS_KIN"/>
    <property type="match status" value="1"/>
</dbReference>
<feature type="transmembrane region" description="Helical" evidence="13">
    <location>
        <begin position="345"/>
        <end position="366"/>
    </location>
</feature>
<dbReference type="Gene3D" id="1.20.1730.10">
    <property type="entry name" value="Sodium/glucose cotransporter"/>
    <property type="match status" value="1"/>
</dbReference>
<feature type="transmembrane region" description="Helical" evidence="13">
    <location>
        <begin position="45"/>
        <end position="64"/>
    </location>
</feature>
<evidence type="ECO:0000256" key="7">
    <source>
        <dbReference type="ARBA" id="ARBA00022692"/>
    </source>
</evidence>
<evidence type="ECO:0000256" key="6">
    <source>
        <dbReference type="ARBA" id="ARBA00022679"/>
    </source>
</evidence>
<dbReference type="EC" id="2.7.13.3" evidence="4"/>
<dbReference type="GO" id="GO:0016301">
    <property type="term" value="F:kinase activity"/>
    <property type="evidence" value="ECO:0007669"/>
    <property type="project" value="UniProtKB-KW"/>
</dbReference>
<dbReference type="Gene3D" id="1.10.287.130">
    <property type="match status" value="1"/>
</dbReference>
<dbReference type="Pfam" id="PF12860">
    <property type="entry name" value="PAS_7"/>
    <property type="match status" value="1"/>
</dbReference>
<dbReference type="InterPro" id="IPR000014">
    <property type="entry name" value="PAS"/>
</dbReference>
<keyword evidence="10 13" id="KW-0472">Membrane</keyword>
<feature type="transmembrane region" description="Helical" evidence="13">
    <location>
        <begin position="475"/>
        <end position="497"/>
    </location>
</feature>
<feature type="coiled-coil region" evidence="12">
    <location>
        <begin position="749"/>
        <end position="783"/>
    </location>
</feature>
<comment type="subcellular location">
    <subcellularLocation>
        <location evidence="2">Membrane</location>
        <topology evidence="2">Multi-pass membrane protein</topology>
    </subcellularLocation>
</comment>
<evidence type="ECO:0000259" key="14">
    <source>
        <dbReference type="PROSITE" id="PS50109"/>
    </source>
</evidence>
<keyword evidence="17" id="KW-1185">Reference proteome</keyword>
<dbReference type="Pfam" id="PF00072">
    <property type="entry name" value="Response_reg"/>
    <property type="match status" value="1"/>
</dbReference>
<dbReference type="Gene3D" id="3.40.50.2300">
    <property type="match status" value="1"/>
</dbReference>
<dbReference type="CDD" id="cd00075">
    <property type="entry name" value="HATPase"/>
    <property type="match status" value="1"/>
</dbReference>
<feature type="transmembrane region" description="Helical" evidence="13">
    <location>
        <begin position="386"/>
        <end position="405"/>
    </location>
</feature>
<proteinExistence type="inferred from homology"/>
<dbReference type="InterPro" id="IPR011006">
    <property type="entry name" value="CheY-like_superfamily"/>
</dbReference>
<dbReference type="PROSITE" id="PS50283">
    <property type="entry name" value="NA_SOLUT_SYMP_3"/>
    <property type="match status" value="1"/>
</dbReference>
<feature type="domain" description="Histidine kinase" evidence="14">
    <location>
        <begin position="790"/>
        <end position="1005"/>
    </location>
</feature>
<feature type="transmembrane region" description="Helical" evidence="13">
    <location>
        <begin position="442"/>
        <end position="463"/>
    </location>
</feature>
<dbReference type="InterPro" id="IPR036097">
    <property type="entry name" value="HisK_dim/P_sf"/>
</dbReference>
<feature type="domain" description="Response regulatory" evidence="15">
    <location>
        <begin position="1029"/>
        <end position="1144"/>
    </location>
</feature>
<dbReference type="SMART" id="SM00448">
    <property type="entry name" value="REC"/>
    <property type="match status" value="1"/>
</dbReference>
<evidence type="ECO:0000256" key="1">
    <source>
        <dbReference type="ARBA" id="ARBA00000085"/>
    </source>
</evidence>
<evidence type="ECO:0000256" key="9">
    <source>
        <dbReference type="ARBA" id="ARBA00022989"/>
    </source>
</evidence>
<evidence type="ECO:0000256" key="4">
    <source>
        <dbReference type="ARBA" id="ARBA00012438"/>
    </source>
</evidence>
<dbReference type="InterPro" id="IPR005467">
    <property type="entry name" value="His_kinase_dom"/>
</dbReference>
<evidence type="ECO:0000256" key="5">
    <source>
        <dbReference type="ARBA" id="ARBA00022553"/>
    </source>
</evidence>
<feature type="transmembrane region" description="Helical" evidence="13">
    <location>
        <begin position="283"/>
        <end position="303"/>
    </location>
</feature>
<gene>
    <name evidence="16" type="ORF">EXY25_15105</name>
</gene>
<evidence type="ECO:0000256" key="8">
    <source>
        <dbReference type="ARBA" id="ARBA00022777"/>
    </source>
</evidence>
<dbReference type="InterPro" id="IPR038377">
    <property type="entry name" value="Na/Glc_symporter_sf"/>
</dbReference>
<feature type="transmembrane region" description="Helical" evidence="13">
    <location>
        <begin position="124"/>
        <end position="142"/>
    </location>
</feature>
<comment type="caution">
    <text evidence="16">The sequence shown here is derived from an EMBL/GenBank/DDBJ whole genome shotgun (WGS) entry which is preliminary data.</text>
</comment>